<evidence type="ECO:0000256" key="4">
    <source>
        <dbReference type="ARBA" id="ARBA00022729"/>
    </source>
</evidence>
<evidence type="ECO:0000313" key="8">
    <source>
        <dbReference type="EMBL" id="MBN9643666.1"/>
    </source>
</evidence>
<evidence type="ECO:0000256" key="5">
    <source>
        <dbReference type="SAM" id="MobiDB-lite"/>
    </source>
</evidence>
<dbReference type="GO" id="GO:1901678">
    <property type="term" value="P:iron coordination entity transport"/>
    <property type="evidence" value="ECO:0007669"/>
    <property type="project" value="UniProtKB-ARBA"/>
</dbReference>
<dbReference type="GO" id="GO:0030288">
    <property type="term" value="C:outer membrane-bounded periplasmic space"/>
    <property type="evidence" value="ECO:0007669"/>
    <property type="project" value="TreeGrafter"/>
</dbReference>
<feature type="signal peptide" evidence="6">
    <location>
        <begin position="1"/>
        <end position="19"/>
    </location>
</feature>
<reference evidence="8" key="1">
    <citation type="submission" date="2021-03" db="EMBL/GenBank/DDBJ databases">
        <authorList>
            <person name="Sun Q."/>
        </authorList>
    </citation>
    <scope>NUCLEOTIDE SEQUENCE</scope>
    <source>
        <strain evidence="8">CCM 8862</strain>
    </source>
</reference>
<keyword evidence="4 6" id="KW-0732">Signal</keyword>
<dbReference type="Proteomes" id="UP000664332">
    <property type="component" value="Unassembled WGS sequence"/>
</dbReference>
<feature type="chain" id="PRO_5038427888" evidence="6">
    <location>
        <begin position="20"/>
        <end position="365"/>
    </location>
</feature>
<dbReference type="PANTHER" id="PTHR30532:SF24">
    <property type="entry name" value="FERRIC ENTEROBACTIN-BINDING PERIPLASMIC PROTEIN FEPB"/>
    <property type="match status" value="1"/>
</dbReference>
<comment type="subcellular location">
    <subcellularLocation>
        <location evidence="1">Cell envelope</location>
    </subcellularLocation>
</comment>
<dbReference type="InterPro" id="IPR051313">
    <property type="entry name" value="Bact_iron-sidero_bind"/>
</dbReference>
<feature type="region of interest" description="Disordered" evidence="5">
    <location>
        <begin position="29"/>
        <end position="60"/>
    </location>
</feature>
<comment type="caution">
    <text evidence="8">The sequence shown here is derived from an EMBL/GenBank/DDBJ whole genome shotgun (WGS) entry which is preliminary data.</text>
</comment>
<dbReference type="Gene3D" id="3.40.50.1980">
    <property type="entry name" value="Nitrogenase molybdenum iron protein domain"/>
    <property type="match status" value="2"/>
</dbReference>
<evidence type="ECO:0000256" key="6">
    <source>
        <dbReference type="SAM" id="SignalP"/>
    </source>
</evidence>
<dbReference type="PANTHER" id="PTHR30532">
    <property type="entry name" value="IRON III DICITRATE-BINDING PERIPLASMIC PROTEIN"/>
    <property type="match status" value="1"/>
</dbReference>
<protein>
    <submittedName>
        <fullName evidence="8">Fe2+-enterobactin ABC transporter substrate-binding protein</fullName>
    </submittedName>
</protein>
<gene>
    <name evidence="8" type="primary">fepB</name>
    <name evidence="8" type="ORF">JZY06_03340</name>
</gene>
<keyword evidence="9" id="KW-1185">Reference proteome</keyword>
<evidence type="ECO:0000256" key="2">
    <source>
        <dbReference type="ARBA" id="ARBA00008814"/>
    </source>
</evidence>
<dbReference type="AlphaFoldDB" id="A0A939E0V5"/>
<sequence>MTSPARFVKLAAAATGATALLLTGACSSTDSGDTTADTGSATSQAATDPTTGQTTAADTEQTAAWPRTIASVDGAGNPQDVTIEAEPTRIVSTSVTLTGALLAIDAPVVASGGTNPNTAVADGEGFFKQWTATAQQRGVESLYQGPEANIEAIAAAQPDLIIASAKGKDSAAKLYDKLSAIAPTVVIDYTKSSWQEITTELGEATGREKEARAALAKYNDRLEKVKASITLPPQPTDIITSLPNGNFNFLTDNHALGAVLSKIGFEIAVPPADLIAPNSQGKDRADVKGVAKENIDKALTGGTLFVLNVRGSEDPIAELKANPLLAGNALVTGDNAHVLNPEFFRIDYFSAMDLLDHIESLYATA</sequence>
<dbReference type="PROSITE" id="PS50983">
    <property type="entry name" value="FE_B12_PBP"/>
    <property type="match status" value="1"/>
</dbReference>
<evidence type="ECO:0000256" key="1">
    <source>
        <dbReference type="ARBA" id="ARBA00004196"/>
    </source>
</evidence>
<dbReference type="EMBL" id="JAFLEQ010000005">
    <property type="protein sequence ID" value="MBN9643666.1"/>
    <property type="molecule type" value="Genomic_DNA"/>
</dbReference>
<accession>A0A939E0V5</accession>
<evidence type="ECO:0000256" key="3">
    <source>
        <dbReference type="ARBA" id="ARBA00022448"/>
    </source>
</evidence>
<dbReference type="RefSeq" id="WP_207118406.1">
    <property type="nucleotide sequence ID" value="NZ_JAFLEQ010000005.1"/>
</dbReference>
<dbReference type="Pfam" id="PF01497">
    <property type="entry name" value="Peripla_BP_2"/>
    <property type="match status" value="1"/>
</dbReference>
<evidence type="ECO:0000259" key="7">
    <source>
        <dbReference type="PROSITE" id="PS50983"/>
    </source>
</evidence>
<dbReference type="PROSITE" id="PS51257">
    <property type="entry name" value="PROKAR_LIPOPROTEIN"/>
    <property type="match status" value="1"/>
</dbReference>
<organism evidence="8 9">
    <name type="scientific">Corynebacterium mendelii</name>
    <dbReference type="NCBI Taxonomy" id="2765362"/>
    <lineage>
        <taxon>Bacteria</taxon>
        <taxon>Bacillati</taxon>
        <taxon>Actinomycetota</taxon>
        <taxon>Actinomycetes</taxon>
        <taxon>Mycobacteriales</taxon>
        <taxon>Corynebacteriaceae</taxon>
        <taxon>Corynebacterium</taxon>
    </lineage>
</organism>
<feature type="domain" description="Fe/B12 periplasmic-binding" evidence="7">
    <location>
        <begin position="89"/>
        <end position="365"/>
    </location>
</feature>
<proteinExistence type="inferred from homology"/>
<evidence type="ECO:0000313" key="9">
    <source>
        <dbReference type="Proteomes" id="UP000664332"/>
    </source>
</evidence>
<name>A0A939E0V5_9CORY</name>
<dbReference type="NCBIfam" id="NF008200">
    <property type="entry name" value="PRK10957.1"/>
    <property type="match status" value="1"/>
</dbReference>
<keyword evidence="3" id="KW-0813">Transport</keyword>
<dbReference type="SUPFAM" id="SSF53807">
    <property type="entry name" value="Helical backbone' metal receptor"/>
    <property type="match status" value="1"/>
</dbReference>
<dbReference type="InterPro" id="IPR002491">
    <property type="entry name" value="ABC_transptr_periplasmic_BD"/>
</dbReference>
<dbReference type="FunFam" id="3.40.50.1980:FF:000009">
    <property type="entry name" value="Iron-enterobactin transporter periplasmic binding protein"/>
    <property type="match status" value="1"/>
</dbReference>
<comment type="similarity">
    <text evidence="2">Belongs to the bacterial solute-binding protein 8 family.</text>
</comment>